<feature type="chain" id="PRO_5007094697" description="C1q domain-containing protein" evidence="1">
    <location>
        <begin position="19"/>
        <end position="397"/>
    </location>
</feature>
<organism evidence="2 3">
    <name type="scientific">Chryseobacterium aquaticum subsp. greenlandense</name>
    <dbReference type="NCBI Taxonomy" id="345663"/>
    <lineage>
        <taxon>Bacteria</taxon>
        <taxon>Pseudomonadati</taxon>
        <taxon>Bacteroidota</taxon>
        <taxon>Flavobacteriia</taxon>
        <taxon>Flavobacteriales</taxon>
        <taxon>Weeksellaceae</taxon>
        <taxon>Chryseobacterium group</taxon>
        <taxon>Chryseobacterium</taxon>
    </lineage>
</organism>
<evidence type="ECO:0000256" key="1">
    <source>
        <dbReference type="SAM" id="SignalP"/>
    </source>
</evidence>
<accession>A0A101CD02</accession>
<comment type="caution">
    <text evidence="2">The sequence shown here is derived from an EMBL/GenBank/DDBJ whole genome shotgun (WGS) entry which is preliminary data.</text>
</comment>
<evidence type="ECO:0000313" key="2">
    <source>
        <dbReference type="EMBL" id="KUJ53885.1"/>
    </source>
</evidence>
<dbReference type="EMBL" id="LMAI01000021">
    <property type="protein sequence ID" value="KUJ53885.1"/>
    <property type="molecule type" value="Genomic_DNA"/>
</dbReference>
<dbReference type="Proteomes" id="UP000054388">
    <property type="component" value="Unassembled WGS sequence"/>
</dbReference>
<protein>
    <recommendedName>
        <fullName evidence="4">C1q domain-containing protein</fullName>
    </recommendedName>
</protein>
<gene>
    <name evidence="2" type="ORF">AR686_18190</name>
</gene>
<dbReference type="RefSeq" id="WP_059138001.1">
    <property type="nucleotide sequence ID" value="NZ_LMAI01000021.1"/>
</dbReference>
<name>A0A101CD02_9FLAO</name>
<proteinExistence type="predicted"/>
<reference evidence="2 3" key="1">
    <citation type="submission" date="2015-10" db="EMBL/GenBank/DDBJ databases">
        <title>Genome sequence of Chryseobacterium greenlandense.</title>
        <authorList>
            <person name="Newman J."/>
            <person name="Fischer K."/>
            <person name="Miller J."/>
        </authorList>
    </citation>
    <scope>NUCLEOTIDE SEQUENCE [LARGE SCALE GENOMIC DNA]</scope>
    <source>
        <strain evidence="2 3">UMB34</strain>
    </source>
</reference>
<dbReference type="AlphaFoldDB" id="A0A101CD02"/>
<feature type="signal peptide" evidence="1">
    <location>
        <begin position="1"/>
        <end position="18"/>
    </location>
</feature>
<keyword evidence="1" id="KW-0732">Signal</keyword>
<evidence type="ECO:0008006" key="4">
    <source>
        <dbReference type="Google" id="ProtNLM"/>
    </source>
</evidence>
<sequence>MKKIFLTASIVLSTFVYSQTGNVGINTADPKATLDVAGSPTIATKLDGVIAPRITGEQLRLKTYTTDQTGAIVYVTAAALAPLDNQVIKVSASGYYYFDGAIWQTMAGSSGGTYVEPWNEAATTNPATSNTQNIYQTGNVGIGNTDPQNPLHITATADPARLEGLQTGSASDKMVVADANGVLKTLEVPQVQVLRIGVNGEIAGTSYVSNEINALRFDKYNDDAELGYAPPYFPNYVNTITGSSFTENTSLGSFAVPTGDNAVPASRTTDAINLPAGLYEITLRVRTRYPSAGNINSVSNMIISVNNDYYAKLYGSVSSGSSVIDSSVIIDLTFASSIDFLLDPLATSATPVVLSDIAEFGYDVCFHKKQILKSEIIIKRIGTSSTSTTCAAKKAPK</sequence>
<evidence type="ECO:0000313" key="3">
    <source>
        <dbReference type="Proteomes" id="UP000054388"/>
    </source>
</evidence>